<dbReference type="EMBL" id="WKJJ01000003">
    <property type="protein sequence ID" value="MRV71233.1"/>
    <property type="molecule type" value="Genomic_DNA"/>
</dbReference>
<protein>
    <submittedName>
        <fullName evidence="7">TonB-dependent receptor</fullName>
    </submittedName>
</protein>
<dbReference type="InterPro" id="IPR012910">
    <property type="entry name" value="Plug_dom"/>
</dbReference>
<dbReference type="AlphaFoldDB" id="A0A7X2IK81"/>
<keyword evidence="3" id="KW-0472">Membrane</keyword>
<dbReference type="Gene3D" id="2.170.130.10">
    <property type="entry name" value="TonB-dependent receptor, plug domain"/>
    <property type="match status" value="1"/>
</dbReference>
<feature type="domain" description="TonB-dependent receptor plug" evidence="6">
    <location>
        <begin position="67"/>
        <end position="169"/>
    </location>
</feature>
<comment type="similarity">
    <text evidence="2">Belongs to the TonB-dependent receptor family.</text>
</comment>
<dbReference type="Proteomes" id="UP000446768">
    <property type="component" value="Unassembled WGS sequence"/>
</dbReference>
<gene>
    <name evidence="7" type="ORF">GJ700_05805</name>
</gene>
<dbReference type="InterPro" id="IPR037066">
    <property type="entry name" value="Plug_dom_sf"/>
</dbReference>
<dbReference type="InterPro" id="IPR036942">
    <property type="entry name" value="Beta-barrel_TonB_sf"/>
</dbReference>
<keyword evidence="8" id="KW-1185">Reference proteome</keyword>
<feature type="signal peptide" evidence="5">
    <location>
        <begin position="1"/>
        <end position="31"/>
    </location>
</feature>
<dbReference type="NCBIfam" id="TIGR01782">
    <property type="entry name" value="TonB-Xanth-Caul"/>
    <property type="match status" value="1"/>
</dbReference>
<dbReference type="PANTHER" id="PTHR40980:SF3">
    <property type="entry name" value="TONB-DEPENDENT RECEPTOR-LIKE BETA-BARREL DOMAIN-CONTAINING PROTEIN"/>
    <property type="match status" value="1"/>
</dbReference>
<keyword evidence="5" id="KW-0732">Signal</keyword>
<evidence type="ECO:0000259" key="6">
    <source>
        <dbReference type="Pfam" id="PF07715"/>
    </source>
</evidence>
<name>A0A7X2IK81_9BURK</name>
<evidence type="ECO:0000313" key="7">
    <source>
        <dbReference type="EMBL" id="MRV71233.1"/>
    </source>
</evidence>
<evidence type="ECO:0000256" key="5">
    <source>
        <dbReference type="SAM" id="SignalP"/>
    </source>
</evidence>
<feature type="chain" id="PRO_5030568445" evidence="5">
    <location>
        <begin position="32"/>
        <end position="916"/>
    </location>
</feature>
<evidence type="ECO:0000256" key="2">
    <source>
        <dbReference type="ARBA" id="ARBA00009810"/>
    </source>
</evidence>
<dbReference type="RefSeq" id="WP_154371714.1">
    <property type="nucleotide sequence ID" value="NZ_WKJJ01000003.1"/>
</dbReference>
<sequence>MKNFATERSQRAALQLSPVAAACAVFVSALAGNVQAQTSATPAADATVQQVTVSGIRRGIEDAISVKKDSTSIVEAISAEDIGKLPDVSIAESIARLPGLAAQRVAGRAQVISVRGLSPDFATTLLNGREQVSTGDNRSVEFDQYPSELLSGVTIYKTPDAGIVGQGLSGTIDMQTVRPLSFGSRTVAMNARMEKNSLGKIANAKDTGNRFSASYIDQFANRTIGIALGFAHLESPVLDNETGLYEPWKKDSRPGVAAGTYITDGIKAVARSGVNKRDGLMGVIQYRPSKQFTSMVDMYVSEFKRTETANQLEINLGGWNGNNTPGLNYSGVKLDGNAMNTATASGIYPLVRGMYNDRKDTIHALGWNNQYKDGGWTIVGDISFSKAKRNELSLENNAQIGNGRGTNDGAGNAYLDNVKLAFGNGGFSQMAMGRDYSNVNTLFIGPTIYGSGYGKTPRVEDELKSYKLAFNAPVPDAAEKFISSIDFGINYSDRSKKKRQPEGNINLAGTDPVNIAKGNLYGLTDLGFAGAGMIPTWDVRDMVSRFMTFNPVDNLSYLIAKGWDVNEKITTTYVKGNIDTELGWATLRGNFGIQAQHTDQSSDANYWDGTAPVGQQVKPVHDGKTYTDYLPSVNLAFGLEGGQTIRMGAAKQIARPRVDQLRSSLDFGVSDSTFKPGGSGGNAKLDPWRANAFDLSYEKYFDKKAYFAVAGFYKKLNTYIFTQTKDYDFSKFIPGTKAKTAIGDYSAPYNGTGGSLKGLELSASLPLGMVSKAMEGFGVQASHTYSDSTISIEDPSSNIGTKIPLPGLSKHVTNLTFYYENAGFEARVNQRKRSDFVGEIGNFANDRTLRYVVGENVIDFQIGYNFTQGALKGLGLVAQVNNLRNAAYETYAGSRNQQLEYQKYGRTILVGANYKF</sequence>
<dbReference type="Gene3D" id="2.40.170.20">
    <property type="entry name" value="TonB-dependent receptor, beta-barrel domain"/>
    <property type="match status" value="1"/>
</dbReference>
<dbReference type="GO" id="GO:0009279">
    <property type="term" value="C:cell outer membrane"/>
    <property type="evidence" value="ECO:0007669"/>
    <property type="project" value="UniProtKB-SubCell"/>
</dbReference>
<evidence type="ECO:0000256" key="1">
    <source>
        <dbReference type="ARBA" id="ARBA00004442"/>
    </source>
</evidence>
<dbReference type="SUPFAM" id="SSF56935">
    <property type="entry name" value="Porins"/>
    <property type="match status" value="1"/>
</dbReference>
<comment type="subcellular location">
    <subcellularLocation>
        <location evidence="1">Cell outer membrane</location>
    </subcellularLocation>
</comment>
<comment type="caution">
    <text evidence="7">The sequence shown here is derived from an EMBL/GenBank/DDBJ whole genome shotgun (WGS) entry which is preliminary data.</text>
</comment>
<dbReference type="CDD" id="cd01347">
    <property type="entry name" value="ligand_gated_channel"/>
    <property type="match status" value="1"/>
</dbReference>
<keyword evidence="4" id="KW-0998">Cell outer membrane</keyword>
<evidence type="ECO:0000313" key="8">
    <source>
        <dbReference type="Proteomes" id="UP000446768"/>
    </source>
</evidence>
<dbReference type="InterPro" id="IPR010104">
    <property type="entry name" value="TonB_rcpt_bac"/>
</dbReference>
<reference evidence="7 8" key="1">
    <citation type="submission" date="2019-11" db="EMBL/GenBank/DDBJ databases">
        <title>Novel species isolated from a subtropical stream in China.</title>
        <authorList>
            <person name="Lu H."/>
        </authorList>
    </citation>
    <scope>NUCLEOTIDE SEQUENCE [LARGE SCALE GENOMIC DNA]</scope>
    <source>
        <strain evidence="7 8">FT92W</strain>
    </source>
</reference>
<dbReference type="Pfam" id="PF07715">
    <property type="entry name" value="Plug"/>
    <property type="match status" value="1"/>
</dbReference>
<evidence type="ECO:0000256" key="3">
    <source>
        <dbReference type="ARBA" id="ARBA00023136"/>
    </source>
</evidence>
<evidence type="ECO:0000256" key="4">
    <source>
        <dbReference type="ARBA" id="ARBA00023237"/>
    </source>
</evidence>
<organism evidence="7 8">
    <name type="scientific">Pseudoduganella rivuli</name>
    <dbReference type="NCBI Taxonomy" id="2666085"/>
    <lineage>
        <taxon>Bacteria</taxon>
        <taxon>Pseudomonadati</taxon>
        <taxon>Pseudomonadota</taxon>
        <taxon>Betaproteobacteria</taxon>
        <taxon>Burkholderiales</taxon>
        <taxon>Oxalobacteraceae</taxon>
        <taxon>Telluria group</taxon>
        <taxon>Pseudoduganella</taxon>
    </lineage>
</organism>
<dbReference type="PROSITE" id="PS51257">
    <property type="entry name" value="PROKAR_LIPOPROTEIN"/>
    <property type="match status" value="1"/>
</dbReference>
<proteinExistence type="inferred from homology"/>
<dbReference type="PANTHER" id="PTHR40980">
    <property type="entry name" value="PLUG DOMAIN-CONTAINING PROTEIN"/>
    <property type="match status" value="1"/>
</dbReference>
<keyword evidence="7" id="KW-0675">Receptor</keyword>
<accession>A0A7X2IK81</accession>